<dbReference type="InterPro" id="IPR050832">
    <property type="entry name" value="Bact_Acetyltransf"/>
</dbReference>
<keyword evidence="2" id="KW-0012">Acyltransferase</keyword>
<keyword evidence="1 4" id="KW-0808">Transferase</keyword>
<keyword evidence="5" id="KW-1185">Reference proteome</keyword>
<dbReference type="InterPro" id="IPR000182">
    <property type="entry name" value="GNAT_dom"/>
</dbReference>
<protein>
    <submittedName>
        <fullName evidence="4">Putative N-acetyltransferase YhbS</fullName>
    </submittedName>
</protein>
<evidence type="ECO:0000313" key="5">
    <source>
        <dbReference type="Proteomes" id="UP000254925"/>
    </source>
</evidence>
<dbReference type="CDD" id="cd04301">
    <property type="entry name" value="NAT_SF"/>
    <property type="match status" value="1"/>
</dbReference>
<reference evidence="4 5" key="1">
    <citation type="submission" date="2018-07" db="EMBL/GenBank/DDBJ databases">
        <title>Genomic Encyclopedia of Type Strains, Phase IV (KMG-IV): sequencing the most valuable type-strain genomes for metagenomic binning, comparative biology and taxonomic classification.</title>
        <authorList>
            <person name="Goeker M."/>
        </authorList>
    </citation>
    <scope>NUCLEOTIDE SEQUENCE [LARGE SCALE GENOMIC DNA]</scope>
    <source>
        <strain evidence="4 5">DSM 14364</strain>
    </source>
</reference>
<name>A0A370HLM5_9HYPH</name>
<dbReference type="EMBL" id="QQBB01000004">
    <property type="protein sequence ID" value="RDI59482.1"/>
    <property type="molecule type" value="Genomic_DNA"/>
</dbReference>
<dbReference type="AlphaFoldDB" id="A0A370HLM5"/>
<evidence type="ECO:0000256" key="2">
    <source>
        <dbReference type="ARBA" id="ARBA00023315"/>
    </source>
</evidence>
<dbReference type="Proteomes" id="UP000254925">
    <property type="component" value="Unassembled WGS sequence"/>
</dbReference>
<sequence>MSRGGYAIRAARPDDLAALAGVERSAAVTYFAALGEPHGIPDAMPPEALESCHAAGLLWVAADRHDAPAGFLAAQVVDGMLFVKEMSVARAHQRAGLGRRLMRTAEEHAQEAGFAAVALTTDRLIPFNGPFYARLGFAEVALAEASPGLRRIVAEEIAAGFDPARRIVMTKPLAALQAPSTPLYREEV</sequence>
<dbReference type="RefSeq" id="WP_114770353.1">
    <property type="nucleotide sequence ID" value="NZ_QQBB01000004.1"/>
</dbReference>
<accession>A0A370HLM5</accession>
<organism evidence="4 5">
    <name type="scientific">Microvirga subterranea</name>
    <dbReference type="NCBI Taxonomy" id="186651"/>
    <lineage>
        <taxon>Bacteria</taxon>
        <taxon>Pseudomonadati</taxon>
        <taxon>Pseudomonadota</taxon>
        <taxon>Alphaproteobacteria</taxon>
        <taxon>Hyphomicrobiales</taxon>
        <taxon>Methylobacteriaceae</taxon>
        <taxon>Microvirga</taxon>
    </lineage>
</organism>
<proteinExistence type="predicted"/>
<dbReference type="SUPFAM" id="SSF55729">
    <property type="entry name" value="Acyl-CoA N-acyltransferases (Nat)"/>
    <property type="match status" value="1"/>
</dbReference>
<comment type="caution">
    <text evidence="4">The sequence shown here is derived from an EMBL/GenBank/DDBJ whole genome shotgun (WGS) entry which is preliminary data.</text>
</comment>
<dbReference type="OrthoDB" id="572496at2"/>
<feature type="domain" description="N-acetyltransferase" evidence="3">
    <location>
        <begin position="6"/>
        <end position="174"/>
    </location>
</feature>
<evidence type="ECO:0000256" key="1">
    <source>
        <dbReference type="ARBA" id="ARBA00022679"/>
    </source>
</evidence>
<gene>
    <name evidence="4" type="ORF">DES45_104398</name>
</gene>
<evidence type="ECO:0000259" key="3">
    <source>
        <dbReference type="PROSITE" id="PS51186"/>
    </source>
</evidence>
<evidence type="ECO:0000313" key="4">
    <source>
        <dbReference type="EMBL" id="RDI59482.1"/>
    </source>
</evidence>
<dbReference type="Gene3D" id="3.40.630.30">
    <property type="match status" value="1"/>
</dbReference>
<dbReference type="PROSITE" id="PS51186">
    <property type="entry name" value="GNAT"/>
    <property type="match status" value="1"/>
</dbReference>
<dbReference type="PANTHER" id="PTHR43877">
    <property type="entry name" value="AMINOALKYLPHOSPHONATE N-ACETYLTRANSFERASE-RELATED-RELATED"/>
    <property type="match status" value="1"/>
</dbReference>
<dbReference type="Pfam" id="PF00583">
    <property type="entry name" value="Acetyltransf_1"/>
    <property type="match status" value="1"/>
</dbReference>
<dbReference type="GO" id="GO:0016747">
    <property type="term" value="F:acyltransferase activity, transferring groups other than amino-acyl groups"/>
    <property type="evidence" value="ECO:0007669"/>
    <property type="project" value="InterPro"/>
</dbReference>
<dbReference type="InterPro" id="IPR016181">
    <property type="entry name" value="Acyl_CoA_acyltransferase"/>
</dbReference>